<keyword evidence="2 3" id="KW-0378">Hydrolase</keyword>
<dbReference type="PROSITE" id="PS00122">
    <property type="entry name" value="CARBOXYLESTERASE_B_1"/>
    <property type="match status" value="1"/>
</dbReference>
<dbReference type="InterPro" id="IPR019826">
    <property type="entry name" value="Carboxylesterase_B_AS"/>
</dbReference>
<dbReference type="EMBL" id="JAATJM010000001">
    <property type="protein sequence ID" value="NJC40384.1"/>
    <property type="molecule type" value="Genomic_DNA"/>
</dbReference>
<evidence type="ECO:0000256" key="3">
    <source>
        <dbReference type="RuleBase" id="RU361235"/>
    </source>
</evidence>
<keyword evidence="7" id="KW-1185">Reference proteome</keyword>
<comment type="caution">
    <text evidence="6">The sequence shown here is derived from an EMBL/GenBank/DDBJ whole genome shotgun (WGS) entry which is preliminary data.</text>
</comment>
<sequence>MVRGHLTRRSLGLAAGAVLLAPRRASARDKYRPQIVETGSGPVRLHWDVAQAQASGRSPVLRALGIPYGADTGPRRFLPPVPPARWTDPFEADAYGPASPQRGNEANQSEDCLRLNVWSPANLGRRPVIVYIHGGAYSTGSGSSPLTEGARLAAGGDVVVVTVNHRLGPLGYASLGRLAPGFEDSGNLGQLDLVLALQWVRDNIAGFGGDPGCVTVVGQSGGGAKIATLMAMPAAAGLFHRAVTMSGQQVTASGPLNATRRAEVWVEALGLTPERIEEVRTLPVERLIEAAGATDPILGGSLYFGPVLDGRSLERHPFWPDAPAQSAHIPMMIGNTREETLAFLGGDPANTGLTWETLPGRLTPSQMRIDVAPEEVVAWYRREHPEMTPDQVLIRATTAARSWRAAVIEAEMRAAQGAPAYVYQLDWASRMPNGLTGAFHTSDIPLMLDNVEVAESASHNALAALMAIIMSEALLAFARTGDPNHDLLPRWTPYSLERRETMIMDVAAGMENDPRGDERRFFGRIPYIQPGT</sequence>
<evidence type="ECO:0000256" key="4">
    <source>
        <dbReference type="SAM" id="MobiDB-lite"/>
    </source>
</evidence>
<dbReference type="InterPro" id="IPR002018">
    <property type="entry name" value="CarbesteraseB"/>
</dbReference>
<gene>
    <name evidence="6" type="ORF">GGQ87_000642</name>
</gene>
<dbReference type="PANTHER" id="PTHR43142">
    <property type="entry name" value="CARBOXYLIC ESTER HYDROLASE"/>
    <property type="match status" value="1"/>
</dbReference>
<evidence type="ECO:0000259" key="5">
    <source>
        <dbReference type="Pfam" id="PF00135"/>
    </source>
</evidence>
<dbReference type="EC" id="3.1.1.-" evidence="3"/>
<feature type="domain" description="Carboxylesterase type B" evidence="5">
    <location>
        <begin position="59"/>
        <end position="513"/>
    </location>
</feature>
<dbReference type="RefSeq" id="WP_342448289.1">
    <property type="nucleotide sequence ID" value="NZ_JAATJM010000001.1"/>
</dbReference>
<evidence type="ECO:0000256" key="1">
    <source>
        <dbReference type="ARBA" id="ARBA00005964"/>
    </source>
</evidence>
<dbReference type="AlphaFoldDB" id="A0A7X6BMZ1"/>
<dbReference type="Proteomes" id="UP000587415">
    <property type="component" value="Unassembled WGS sequence"/>
</dbReference>
<dbReference type="InterPro" id="IPR029058">
    <property type="entry name" value="AB_hydrolase_fold"/>
</dbReference>
<evidence type="ECO:0000313" key="6">
    <source>
        <dbReference type="EMBL" id="NJC40384.1"/>
    </source>
</evidence>
<dbReference type="SUPFAM" id="SSF53474">
    <property type="entry name" value="alpha/beta-Hydrolases"/>
    <property type="match status" value="1"/>
</dbReference>
<dbReference type="Gene3D" id="3.40.50.1820">
    <property type="entry name" value="alpha/beta hydrolase"/>
    <property type="match status" value="1"/>
</dbReference>
<protein>
    <recommendedName>
        <fullName evidence="3">Carboxylic ester hydrolase</fullName>
        <ecNumber evidence="3">3.1.1.-</ecNumber>
    </recommendedName>
</protein>
<dbReference type="Pfam" id="PF00135">
    <property type="entry name" value="COesterase"/>
    <property type="match status" value="1"/>
</dbReference>
<dbReference type="GO" id="GO:0016787">
    <property type="term" value="F:hydrolase activity"/>
    <property type="evidence" value="ECO:0007669"/>
    <property type="project" value="UniProtKB-KW"/>
</dbReference>
<proteinExistence type="inferred from homology"/>
<name>A0A7X6BMZ1_9CAUL</name>
<reference evidence="6 7" key="1">
    <citation type="submission" date="2020-03" db="EMBL/GenBank/DDBJ databases">
        <title>Genomic Encyclopedia of Type Strains, Phase IV (KMG-IV): sequencing the most valuable type-strain genomes for metagenomic binning, comparative biology and taxonomic classification.</title>
        <authorList>
            <person name="Goeker M."/>
        </authorList>
    </citation>
    <scope>NUCLEOTIDE SEQUENCE [LARGE SCALE GENOMIC DNA]</scope>
    <source>
        <strain evidence="6 7">DSM 4736</strain>
    </source>
</reference>
<evidence type="ECO:0000313" key="7">
    <source>
        <dbReference type="Proteomes" id="UP000587415"/>
    </source>
</evidence>
<feature type="region of interest" description="Disordered" evidence="4">
    <location>
        <begin position="89"/>
        <end position="109"/>
    </location>
</feature>
<comment type="similarity">
    <text evidence="1 3">Belongs to the type-B carboxylesterase/lipase family.</text>
</comment>
<evidence type="ECO:0000256" key="2">
    <source>
        <dbReference type="ARBA" id="ARBA00022801"/>
    </source>
</evidence>
<accession>A0A7X6BMZ1</accession>
<organism evidence="6 7">
    <name type="scientific">Brevundimonas alba</name>
    <dbReference type="NCBI Taxonomy" id="74314"/>
    <lineage>
        <taxon>Bacteria</taxon>
        <taxon>Pseudomonadati</taxon>
        <taxon>Pseudomonadota</taxon>
        <taxon>Alphaproteobacteria</taxon>
        <taxon>Caulobacterales</taxon>
        <taxon>Caulobacteraceae</taxon>
        <taxon>Brevundimonas</taxon>
    </lineage>
</organism>
<dbReference type="PANTHER" id="PTHR43142:SF1">
    <property type="entry name" value="CARBOXYLIC ESTER HYDROLASE"/>
    <property type="match status" value="1"/>
</dbReference>